<dbReference type="Pfam" id="PF01370">
    <property type="entry name" value="Epimerase"/>
    <property type="match status" value="1"/>
</dbReference>
<dbReference type="Gene3D" id="2.60.120.10">
    <property type="entry name" value="Jelly Rolls"/>
    <property type="match status" value="1"/>
</dbReference>
<dbReference type="InterPro" id="IPR011051">
    <property type="entry name" value="RmlC_Cupin_sf"/>
</dbReference>
<accession>A0A371B1T9</accession>
<dbReference type="Pfam" id="PF14667">
    <property type="entry name" value="Polysacc_synt_C"/>
    <property type="match status" value="1"/>
</dbReference>
<organism evidence="3 4">
    <name type="scientific">Sphingorhabdus pulchriflava</name>
    <dbReference type="NCBI Taxonomy" id="2292257"/>
    <lineage>
        <taxon>Bacteria</taxon>
        <taxon>Pseudomonadati</taxon>
        <taxon>Pseudomonadota</taxon>
        <taxon>Alphaproteobacteria</taxon>
        <taxon>Sphingomonadales</taxon>
        <taxon>Sphingomonadaceae</taxon>
        <taxon>Sphingorhabdus</taxon>
    </lineage>
</organism>
<evidence type="ECO:0000259" key="2">
    <source>
        <dbReference type="Pfam" id="PF14667"/>
    </source>
</evidence>
<dbReference type="RefSeq" id="WP_115550252.1">
    <property type="nucleotide sequence ID" value="NZ_QRGP01000003.1"/>
</dbReference>
<reference evidence="4" key="1">
    <citation type="submission" date="2018-08" db="EMBL/GenBank/DDBJ databases">
        <authorList>
            <person name="Kim S.-J."/>
            <person name="Jung G.-Y."/>
        </authorList>
    </citation>
    <scope>NUCLEOTIDE SEQUENCE [LARGE SCALE GENOMIC DNA]</scope>
    <source>
        <strain evidence="4">GY_G</strain>
    </source>
</reference>
<gene>
    <name evidence="3" type="ORF">DXH95_14355</name>
</gene>
<comment type="caution">
    <text evidence="3">The sequence shown here is derived from an EMBL/GenBank/DDBJ whole genome shotgun (WGS) entry which is preliminary data.</text>
</comment>
<dbReference type="InterPro" id="IPR001509">
    <property type="entry name" value="Epimerase_deHydtase"/>
</dbReference>
<proteinExistence type="predicted"/>
<evidence type="ECO:0000259" key="1">
    <source>
        <dbReference type="Pfam" id="PF01370"/>
    </source>
</evidence>
<evidence type="ECO:0000313" key="4">
    <source>
        <dbReference type="Proteomes" id="UP000263833"/>
    </source>
</evidence>
<dbReference type="InterPro" id="IPR029303">
    <property type="entry name" value="CapF_C"/>
</dbReference>
<dbReference type="SUPFAM" id="SSF51182">
    <property type="entry name" value="RmlC-like cupins"/>
    <property type="match status" value="1"/>
</dbReference>
<name>A0A371B1T9_9SPHN</name>
<dbReference type="InterPro" id="IPR014710">
    <property type="entry name" value="RmlC-like_jellyroll"/>
</dbReference>
<dbReference type="EMBL" id="QRGP01000003">
    <property type="protein sequence ID" value="RDV01474.1"/>
    <property type="molecule type" value="Genomic_DNA"/>
</dbReference>
<dbReference type="Proteomes" id="UP000263833">
    <property type="component" value="Unassembled WGS sequence"/>
</dbReference>
<dbReference type="SUPFAM" id="SSF51735">
    <property type="entry name" value="NAD(P)-binding Rossmann-fold domains"/>
    <property type="match status" value="1"/>
</dbReference>
<dbReference type="Gene3D" id="3.40.50.720">
    <property type="entry name" value="NAD(P)-binding Rossmann-like Domain"/>
    <property type="match status" value="1"/>
</dbReference>
<feature type="domain" description="Capsular polysaccharide assembling protein CapF C-terminal" evidence="2">
    <location>
        <begin position="263"/>
        <end position="373"/>
    </location>
</feature>
<dbReference type="OrthoDB" id="9795501at2"/>
<dbReference type="InterPro" id="IPR036291">
    <property type="entry name" value="NAD(P)-bd_dom_sf"/>
</dbReference>
<sequence length="384" mass="42091">MAELKPRKIVVTGASGLLGWQTAARLHAANCAARYRGDVAKFELVLLTRDTFNNDHMLDAAVATSDVIMHFAGMNRGDPSEIEAVNPALAERIALSLRQTGARPHVVYANSTHADFDTPYGRSKKRAADILQACAPSVTNMLLPHIFGECAKPYYNNVTATLIDQLWSGVEPTINVEGQVNLLHAGEAANLAIAKGLNSENCTVAPIGRPMSIVSLFEKLAGFHQAYQANIFPDLTDDFDLALFNSYRTGGYPNYYPIKLAINSDNRGMLFESAKASAGSQTFLSTTLPGRSRGDHFHIDLVERFLVVSGEATIRIRKVLTNEVYSFHVSGDNPVAIDMPPLHTHHIVNDSKKDVVTFFWSHRLFDPSNPDTFADPVLVEQSNP</sequence>
<dbReference type="AlphaFoldDB" id="A0A371B1T9"/>
<evidence type="ECO:0000313" key="3">
    <source>
        <dbReference type="EMBL" id="RDV01474.1"/>
    </source>
</evidence>
<protein>
    <submittedName>
        <fullName evidence="3">Capsule biosynthesis protein CapF</fullName>
    </submittedName>
</protein>
<keyword evidence="4" id="KW-1185">Reference proteome</keyword>
<feature type="domain" description="NAD-dependent epimerase/dehydratase" evidence="1">
    <location>
        <begin position="9"/>
        <end position="189"/>
    </location>
</feature>